<dbReference type="InterPro" id="IPR012340">
    <property type="entry name" value="NA-bd_OB-fold"/>
</dbReference>
<proteinExistence type="inferred from homology"/>
<protein>
    <submittedName>
        <fullName evidence="8">ATP-dependent DNA ligase domain-containing protein</fullName>
        <ecNumber evidence="8">6.5.1.1</ecNumber>
    </submittedName>
</protein>
<dbReference type="GO" id="GO:0006303">
    <property type="term" value="P:double-strand break repair via nonhomologous end joining"/>
    <property type="evidence" value="ECO:0007669"/>
    <property type="project" value="TreeGrafter"/>
</dbReference>
<feature type="region of interest" description="Disordered" evidence="6">
    <location>
        <begin position="701"/>
        <end position="762"/>
    </location>
</feature>
<dbReference type="Gene3D" id="3.30.470.30">
    <property type="entry name" value="DNA ligase/mRNA capping enzyme"/>
    <property type="match status" value="1"/>
</dbReference>
<dbReference type="InterPro" id="IPR029710">
    <property type="entry name" value="LIG4"/>
</dbReference>
<feature type="region of interest" description="Disordered" evidence="6">
    <location>
        <begin position="804"/>
        <end position="826"/>
    </location>
</feature>
<dbReference type="SUPFAM" id="SSF50249">
    <property type="entry name" value="Nucleic acid-binding proteins"/>
    <property type="match status" value="1"/>
</dbReference>
<dbReference type="GO" id="GO:0032807">
    <property type="term" value="C:DNA ligase IV complex"/>
    <property type="evidence" value="ECO:0007669"/>
    <property type="project" value="TreeGrafter"/>
</dbReference>
<dbReference type="SUPFAM" id="SSF56091">
    <property type="entry name" value="DNA ligase/mRNA capping enzyme, catalytic domain"/>
    <property type="match status" value="1"/>
</dbReference>
<evidence type="ECO:0000256" key="4">
    <source>
        <dbReference type="ARBA" id="ARBA00022840"/>
    </source>
</evidence>
<dbReference type="Gene3D" id="2.40.50.140">
    <property type="entry name" value="Nucleic acid-binding proteins"/>
    <property type="match status" value="1"/>
</dbReference>
<dbReference type="PANTHER" id="PTHR45997">
    <property type="entry name" value="DNA LIGASE 4"/>
    <property type="match status" value="1"/>
</dbReference>
<dbReference type="InterPro" id="IPR012310">
    <property type="entry name" value="DNA_ligase_ATP-dep_cent"/>
</dbReference>
<dbReference type="GO" id="GO:0003910">
    <property type="term" value="F:DNA ligase (ATP) activity"/>
    <property type="evidence" value="ECO:0007669"/>
    <property type="project" value="UniProtKB-EC"/>
</dbReference>
<evidence type="ECO:0000256" key="5">
    <source>
        <dbReference type="ARBA" id="ARBA00023242"/>
    </source>
</evidence>
<keyword evidence="4" id="KW-0067">ATP-binding</keyword>
<keyword evidence="3" id="KW-0547">Nucleotide-binding</keyword>
<dbReference type="AlphaFoldDB" id="A0AAF0DCU6"/>
<keyword evidence="9" id="KW-1185">Reference proteome</keyword>
<accession>A0AAF0DCU6</accession>
<evidence type="ECO:0000259" key="7">
    <source>
        <dbReference type="PROSITE" id="PS50160"/>
    </source>
</evidence>
<evidence type="ECO:0000256" key="3">
    <source>
        <dbReference type="ARBA" id="ARBA00022741"/>
    </source>
</evidence>
<dbReference type="InterPro" id="IPR012308">
    <property type="entry name" value="DNA_ligase_ATP-dep_N"/>
</dbReference>
<dbReference type="GO" id="GO:0003677">
    <property type="term" value="F:DNA binding"/>
    <property type="evidence" value="ECO:0007669"/>
    <property type="project" value="InterPro"/>
</dbReference>
<dbReference type="InterPro" id="IPR036599">
    <property type="entry name" value="DNA_ligase_N_sf"/>
</dbReference>
<dbReference type="PANTHER" id="PTHR45997:SF2">
    <property type="entry name" value="ATP DEPENDENT DNA LIGASE DOMAIN PROTEIN (AFU_ORTHOLOGUE AFUA_5G02430)"/>
    <property type="match status" value="1"/>
</dbReference>
<organism evidence="8 9">
    <name type="scientific">Emydomyces testavorans</name>
    <dbReference type="NCBI Taxonomy" id="2070801"/>
    <lineage>
        <taxon>Eukaryota</taxon>
        <taxon>Fungi</taxon>
        <taxon>Dikarya</taxon>
        <taxon>Ascomycota</taxon>
        <taxon>Pezizomycotina</taxon>
        <taxon>Eurotiomycetes</taxon>
        <taxon>Eurotiomycetidae</taxon>
        <taxon>Onygenales</taxon>
        <taxon>Nannizziopsiaceae</taxon>
        <taxon>Emydomyces</taxon>
    </lineage>
</organism>
<gene>
    <name evidence="8" type="ORF">PRK78_001643</name>
</gene>
<comment type="similarity">
    <text evidence="1">Belongs to the ATP-dependent DNA ligase family.</text>
</comment>
<dbReference type="GO" id="GO:0006310">
    <property type="term" value="P:DNA recombination"/>
    <property type="evidence" value="ECO:0007669"/>
    <property type="project" value="InterPro"/>
</dbReference>
<keyword evidence="2 8" id="KW-0436">Ligase</keyword>
<sequence length="1101" mass="124500">MGFKFSYVCDLLSSLDTNRIAKAASEAKRRNPDLSTVSNWFNHHERRIHDGNTDRLALLSCFFPEKRPERVFHLREPSLVKIIGRCLLLGASRKLELDRWREKGSGDLGQCVEYVMQQAENYLEGLGEVTVEEIDLALAKIASRCRFSGPGVRHQFPAAEVDETLSPIFRRLSSRDGKWFTRLILKDFNPVVIPGQLILRNFHFLLPKVLLFQNSLEGALIFLGQDAVKDFPPRPEPQYAKLLTKLALPHFTPEVGVKVGRTEFFKARNLKHCCQMAGGRVMSIEKKYDGEYCQIHINLSRPDCIQIFSKSGKDSTADKRRVHNTLKESLRIGKRDCRFSDRCIVECEILVWSDCDSRILPFHKLRTHISRSGSFIGAENDCPPDASEHLYLAFFDVLLVDDNVCLSKPYRERREILNDIIQPIEGRSELARQQTINFSHSDSYEHLKDVVAMAAAQRWEGLVLKGNDEPYFPIFEEDANMNFARWIKLKKEYIPGLGDSADFAVIGARYDSTRQQNIKNLSWTSFFVGCLEDDTTAFGVERTIFRVVDVLNCHNINQQDMETLNQLGQFRKCEPDSDTCPFAIKSDQPQMPEIEVLFRKPFVVELVGSGFERPPGVRYFTLRFPRVIKIHSDRKINDAVSFQDLQQLAESVRAVPVEELSQEAAIWTAKLDAKDGKPEYIVDDSEISTVLSSSPKSVSSKPSSFYNTLNPKRNFADKEKTPIDTQPTTSWAAPLPTIKGQNGELPGVGEPKSDATPANRRKMPVNSRPITILPDHTESTFHTEDTFRSTNDSSGFLAVLKSHSAKTNQQSDTMDDIPSDQLTIPTSPLSLSELANLENRHRTLDKNHQSSGSAVKKRILESPKPTYSEKTNNQCDRVPLKEAVRGTSQDLVVRRNPKTTIEGHSFLHQTPMLLSTGLSKGTHHLVNTFLRKLKWSSHSSIPKFLAELALLQFHDASNPISTFCHYGIVLVDHKNAHATTIASDIARVGNELANYKRQGRLPSAGKILFVQWKILHLTASSHTRSQRSLDLLGKTLFAGCLKWGYGIPARRRCRHISNIGDKPPMIIEEHSQQSNASRTDNDVTATLDWREILPLLQKSHA</sequence>
<feature type="region of interest" description="Disordered" evidence="6">
    <location>
        <begin position="843"/>
        <end position="873"/>
    </location>
</feature>
<dbReference type="Pfam" id="PF01068">
    <property type="entry name" value="DNA_ligase_A_M"/>
    <property type="match status" value="1"/>
</dbReference>
<evidence type="ECO:0000313" key="9">
    <source>
        <dbReference type="Proteomes" id="UP001219355"/>
    </source>
</evidence>
<evidence type="ECO:0000256" key="2">
    <source>
        <dbReference type="ARBA" id="ARBA00022598"/>
    </source>
</evidence>
<dbReference type="EMBL" id="CP120627">
    <property type="protein sequence ID" value="WEW56206.1"/>
    <property type="molecule type" value="Genomic_DNA"/>
</dbReference>
<dbReference type="PROSITE" id="PS50160">
    <property type="entry name" value="DNA_LIGASE_A3"/>
    <property type="match status" value="1"/>
</dbReference>
<evidence type="ECO:0000256" key="1">
    <source>
        <dbReference type="ARBA" id="ARBA00007572"/>
    </source>
</evidence>
<evidence type="ECO:0000313" key="8">
    <source>
        <dbReference type="EMBL" id="WEW56206.1"/>
    </source>
</evidence>
<dbReference type="GO" id="GO:0005524">
    <property type="term" value="F:ATP binding"/>
    <property type="evidence" value="ECO:0007669"/>
    <property type="project" value="UniProtKB-KW"/>
</dbReference>
<dbReference type="GO" id="GO:0006297">
    <property type="term" value="P:nucleotide-excision repair, DNA gap filling"/>
    <property type="evidence" value="ECO:0007669"/>
    <property type="project" value="TreeGrafter"/>
</dbReference>
<dbReference type="Pfam" id="PF04675">
    <property type="entry name" value="DNA_ligase_A_N"/>
    <property type="match status" value="1"/>
</dbReference>
<reference evidence="8" key="1">
    <citation type="submission" date="2023-03" db="EMBL/GenBank/DDBJ databases">
        <title>Emydomyces testavorans Genome Sequence.</title>
        <authorList>
            <person name="Hoyer L."/>
        </authorList>
    </citation>
    <scope>NUCLEOTIDE SEQUENCE</scope>
    <source>
        <strain evidence="8">16-2883</strain>
    </source>
</reference>
<dbReference type="EC" id="6.5.1.1" evidence="8"/>
<keyword evidence="5" id="KW-0539">Nucleus</keyword>
<feature type="domain" description="ATP-dependent DNA ligase family profile" evidence="7">
    <location>
        <begin position="383"/>
        <end position="532"/>
    </location>
</feature>
<name>A0AAF0DCU6_9EURO</name>
<dbReference type="Proteomes" id="UP001219355">
    <property type="component" value="Chromosome 1"/>
</dbReference>
<dbReference type="Gene3D" id="1.10.3260.10">
    <property type="entry name" value="DNA ligase, ATP-dependent, N-terminal domain"/>
    <property type="match status" value="1"/>
</dbReference>
<evidence type="ECO:0000256" key="6">
    <source>
        <dbReference type="SAM" id="MobiDB-lite"/>
    </source>
</evidence>
<dbReference type="CDD" id="cd08039">
    <property type="entry name" value="Adenylation_DNA_ligase_Fungal"/>
    <property type="match status" value="1"/>
</dbReference>